<keyword evidence="12" id="KW-1185">Reference proteome</keyword>
<dbReference type="Gene3D" id="3.30.200.20">
    <property type="entry name" value="Phosphorylase Kinase, domain 1"/>
    <property type="match status" value="1"/>
</dbReference>
<dbReference type="InterPro" id="IPR046373">
    <property type="entry name" value="Acyl-CoA_Oxase/DH_mid-dom_sf"/>
</dbReference>
<evidence type="ECO:0000313" key="11">
    <source>
        <dbReference type="Ensembl" id="ENSMSIP00000013140.1"/>
    </source>
</evidence>
<dbReference type="GO" id="GO:0046395">
    <property type="term" value="P:carboxylic acid catabolic process"/>
    <property type="evidence" value="ECO:0007669"/>
    <property type="project" value="UniProtKB-ARBA"/>
</dbReference>
<accession>A0A8C6GY28</accession>
<evidence type="ECO:0000313" key="12">
    <source>
        <dbReference type="Proteomes" id="UP000694415"/>
    </source>
</evidence>
<dbReference type="Gene3D" id="3.40.50.1000">
    <property type="entry name" value="HAD superfamily/HAD-like"/>
    <property type="match status" value="1"/>
</dbReference>
<evidence type="ECO:0000256" key="4">
    <source>
        <dbReference type="ARBA" id="ARBA00022827"/>
    </source>
</evidence>
<dbReference type="InterPro" id="IPR041726">
    <property type="entry name" value="ACAD10_11_N"/>
</dbReference>
<dbReference type="Gene3D" id="1.10.540.10">
    <property type="entry name" value="Acyl-CoA dehydrogenase/oxidase, N-terminal domain"/>
    <property type="match status" value="1"/>
</dbReference>
<evidence type="ECO:0000256" key="2">
    <source>
        <dbReference type="ARBA" id="ARBA00009347"/>
    </source>
</evidence>
<evidence type="ECO:0000256" key="6">
    <source>
        <dbReference type="ARBA" id="ARBA00023002"/>
    </source>
</evidence>
<dbReference type="SUPFAM" id="SSF56112">
    <property type="entry name" value="Protein kinase-like (PK-like)"/>
    <property type="match status" value="1"/>
</dbReference>
<dbReference type="PANTHER" id="PTHR47829">
    <property type="entry name" value="HYDROLASE, PUTATIVE (AFU_ORTHOLOGUE AFUA_1G12880)-RELATED"/>
    <property type="match status" value="1"/>
</dbReference>
<dbReference type="FunFam" id="3.90.1200.10:FF:000009">
    <property type="entry name" value="Acyl-CoA dehydrogenase family member 11"/>
    <property type="match status" value="1"/>
</dbReference>
<organism evidence="11 12">
    <name type="scientific">Mus spicilegus</name>
    <name type="common">Mound-building mouse</name>
    <dbReference type="NCBI Taxonomy" id="10103"/>
    <lineage>
        <taxon>Eukaryota</taxon>
        <taxon>Metazoa</taxon>
        <taxon>Chordata</taxon>
        <taxon>Craniata</taxon>
        <taxon>Vertebrata</taxon>
        <taxon>Euteleostomi</taxon>
        <taxon>Mammalia</taxon>
        <taxon>Eutheria</taxon>
        <taxon>Euarchontoglires</taxon>
        <taxon>Glires</taxon>
        <taxon>Rodentia</taxon>
        <taxon>Myomorpha</taxon>
        <taxon>Muroidea</taxon>
        <taxon>Muridae</taxon>
        <taxon>Murinae</taxon>
        <taxon>Mus</taxon>
        <taxon>Mus</taxon>
    </lineage>
</organism>
<dbReference type="FunFam" id="1.10.540.10:FF:000016">
    <property type="entry name" value="acyl-CoA dehydrogenase family member 11"/>
    <property type="match status" value="1"/>
</dbReference>
<dbReference type="GO" id="GO:0005737">
    <property type="term" value="C:cytoplasm"/>
    <property type="evidence" value="ECO:0007669"/>
    <property type="project" value="UniProtKB-ARBA"/>
</dbReference>
<evidence type="ECO:0008006" key="13">
    <source>
        <dbReference type="Google" id="ProtNLM"/>
    </source>
</evidence>
<dbReference type="InterPro" id="IPR036412">
    <property type="entry name" value="HAD-like_sf"/>
</dbReference>
<dbReference type="InterPro" id="IPR013786">
    <property type="entry name" value="AcylCoA_DH/ox_N"/>
</dbReference>
<evidence type="ECO:0000256" key="1">
    <source>
        <dbReference type="ARBA" id="ARBA00001974"/>
    </source>
</evidence>
<dbReference type="FunFam" id="3.30.200.20:FF:000343">
    <property type="entry name" value="Acyl-CoA dehydrogenase family member 10"/>
    <property type="match status" value="1"/>
</dbReference>
<dbReference type="PANTHER" id="PTHR47829:SF3">
    <property type="entry name" value="AMINOGLYCOSIDE PHOSPHOTRANSFERASE DOMAIN-CONTAINING PROTEIN"/>
    <property type="match status" value="1"/>
</dbReference>
<comment type="similarity">
    <text evidence="2">Belongs to the acyl-CoA dehydrogenase family.</text>
</comment>
<protein>
    <recommendedName>
        <fullName evidence="13">Acyl-CoA dehydrogenase family member 10</fullName>
    </recommendedName>
</protein>
<feature type="domain" description="Acyl-CoA dehydrogenase/oxidase N-terminal" evidence="10">
    <location>
        <begin position="601"/>
        <end position="723"/>
    </location>
</feature>
<feature type="domain" description="Acyl-CoA oxidase/dehydrogenase middle" evidence="9">
    <location>
        <begin position="728"/>
        <end position="829"/>
    </location>
</feature>
<name>A0A8C6GY28_MUSSI</name>
<dbReference type="InterPro" id="IPR037069">
    <property type="entry name" value="AcylCoA_DH/ox_N_sf"/>
</dbReference>
<dbReference type="CDD" id="cd02603">
    <property type="entry name" value="HAD_sEH-N_like"/>
    <property type="match status" value="1"/>
</dbReference>
<dbReference type="Pfam" id="PF00441">
    <property type="entry name" value="Acyl-CoA_dh_1"/>
    <property type="match status" value="1"/>
</dbReference>
<dbReference type="FunFam" id="2.40.110.10:FF:000002">
    <property type="entry name" value="Acyl-CoA dehydrogenase fadE12"/>
    <property type="match status" value="1"/>
</dbReference>
<dbReference type="InterPro" id="IPR011009">
    <property type="entry name" value="Kinase-like_dom_sf"/>
</dbReference>
<dbReference type="SUPFAM" id="SSF47203">
    <property type="entry name" value="Acyl-CoA dehydrogenase C-terminal domain-like"/>
    <property type="match status" value="1"/>
</dbReference>
<dbReference type="InterPro" id="IPR006439">
    <property type="entry name" value="HAD-SF_hydro_IA"/>
</dbReference>
<keyword evidence="6" id="KW-0560">Oxidoreductase</keyword>
<comment type="cofactor">
    <cofactor evidence="1">
        <name>FAD</name>
        <dbReference type="ChEBI" id="CHEBI:57692"/>
    </cofactor>
</comment>
<evidence type="ECO:0000256" key="3">
    <source>
        <dbReference type="ARBA" id="ARBA00022630"/>
    </source>
</evidence>
<dbReference type="Gene3D" id="3.90.1200.10">
    <property type="match status" value="1"/>
</dbReference>
<proteinExistence type="inferred from homology"/>
<dbReference type="NCBIfam" id="TIGR01509">
    <property type="entry name" value="HAD-SF-IA-v3"/>
    <property type="match status" value="1"/>
</dbReference>
<dbReference type="GO" id="GO:0016627">
    <property type="term" value="F:oxidoreductase activity, acting on the CH-CH group of donors"/>
    <property type="evidence" value="ECO:0007669"/>
    <property type="project" value="InterPro"/>
</dbReference>
<dbReference type="AlphaFoldDB" id="A0A8C6GY28"/>
<dbReference type="Pfam" id="PF02771">
    <property type="entry name" value="Acyl-CoA_dh_N"/>
    <property type="match status" value="1"/>
</dbReference>
<evidence type="ECO:0000259" key="7">
    <source>
        <dbReference type="Pfam" id="PF00441"/>
    </source>
</evidence>
<dbReference type="Ensembl" id="ENSMSIT00000016672.1">
    <property type="protein sequence ID" value="ENSMSIP00000013140.1"/>
    <property type="gene ID" value="ENSMSIG00000011377.1"/>
</dbReference>
<evidence type="ECO:0000259" key="8">
    <source>
        <dbReference type="Pfam" id="PF01636"/>
    </source>
</evidence>
<dbReference type="NCBIfam" id="TIGR02247">
    <property type="entry name" value="HAD-1A3-hyp"/>
    <property type="match status" value="1"/>
</dbReference>
<dbReference type="SUPFAM" id="SSF56784">
    <property type="entry name" value="HAD-like"/>
    <property type="match status" value="1"/>
</dbReference>
<dbReference type="GO" id="GO:0050660">
    <property type="term" value="F:flavin adenine dinucleotide binding"/>
    <property type="evidence" value="ECO:0007669"/>
    <property type="project" value="InterPro"/>
</dbReference>
<dbReference type="FunFam" id="1.20.140.10:FF:000018">
    <property type="entry name" value="Acyl-CoA dehydrogenase family member 10"/>
    <property type="match status" value="1"/>
</dbReference>
<evidence type="ECO:0000256" key="5">
    <source>
        <dbReference type="ARBA" id="ARBA00022990"/>
    </source>
</evidence>
<dbReference type="Gene3D" id="1.20.140.10">
    <property type="entry name" value="Butyryl-CoA Dehydrogenase, subunit A, domain 3"/>
    <property type="match status" value="1"/>
</dbReference>
<evidence type="ECO:0000259" key="10">
    <source>
        <dbReference type="Pfam" id="PF02771"/>
    </source>
</evidence>
<evidence type="ECO:0000259" key="9">
    <source>
        <dbReference type="Pfam" id="PF02770"/>
    </source>
</evidence>
<dbReference type="InterPro" id="IPR011945">
    <property type="entry name" value="HAD-SF_ppase_IA/epoxid_hydro_N"/>
</dbReference>
<dbReference type="Proteomes" id="UP000694415">
    <property type="component" value="Unplaced"/>
</dbReference>
<dbReference type="Gene3D" id="1.10.150.240">
    <property type="entry name" value="Putative phosphatase, domain 2"/>
    <property type="match status" value="1"/>
</dbReference>
<reference evidence="11" key="2">
    <citation type="submission" date="2025-09" db="UniProtKB">
        <authorList>
            <consortium name="Ensembl"/>
        </authorList>
    </citation>
    <scope>IDENTIFICATION</scope>
</reference>
<dbReference type="InterPro" id="IPR002575">
    <property type="entry name" value="Aminoglycoside_PTrfase"/>
</dbReference>
<dbReference type="InterPro" id="IPR052898">
    <property type="entry name" value="ACAD10-like"/>
</dbReference>
<dbReference type="Gene3D" id="2.40.110.10">
    <property type="entry name" value="Butyryl-CoA Dehydrogenase, subunit A, domain 2"/>
    <property type="match status" value="1"/>
</dbReference>
<dbReference type="InterPro" id="IPR009100">
    <property type="entry name" value="AcylCoA_DH/oxidase_NM_dom_sf"/>
</dbReference>
<dbReference type="GeneTree" id="ENSGT00940000161620"/>
<keyword evidence="4" id="KW-0274">FAD</keyword>
<keyword evidence="3" id="KW-0285">Flavoprotein</keyword>
<dbReference type="InterPro" id="IPR023214">
    <property type="entry name" value="HAD_sf"/>
</dbReference>
<sequence length="1006" mass="112175">WEVQNHVPSGTIVKAFIRGGDSGPWIRFIKGEITAEHFLEEFGRLCSEIAKTSVPVSSYFSLLTSEQVTKQFPVMTQAISQIRAKGLQTAVLTNNFHLSSGESFLPLDRKQFDVVVESCLEGICKPDPRIFQLCLQRLSLQPSEAIFLDDLGSNLKVAASLGIHTIKVDRPETAVKELEARLGFPLHLGVPNTRPVRKTMAIPQDALEKYLKGLLGSHSTGPMELLQFDHGQSNPTYYIRLADRQLVLRKKPSGTLLPSAHAIEREFRIMKALANTGVPVPTVLDLCEDSSIIGTHFYLMEYCPGIIYKDPSLPGLEPSRREAIYTAMNQVLCRIHSVDLQATSLDSFGKQGDYIPRQVQTWTKQYRAAETSSIPAMERLIQWLPLHLPRQQRTTLVHGDFRLDNLIFHPEKAEVLAVLDWELSTLGDPFADVAYSCLAYYLPSSFPMLRGFRDQDVTKLGIPTVEEYFRMYCLNMGIPPINNWNFYMAFSFFRVAAILQGVYKRSLTGQASSATAQQTGKLTESMAELAWDFATKEGFRVFKEMPATKTLSRSYHAWAGPRSPRTPTGVRGHSTVAAASPSHEAKGGLVISPEGLSPAVRKLYEQVMQFIEQKVYPLEPELQRHQASADRWSPSPLIEDLKEKAKAEGLWNLFLPLETDPEKKYGAGLTNVEYAHLCEVMGMSLYASEIFNCSVPDMGTMEILVRYGTEEQKARWLMLLLEGRIHSCFAMTDRKVASSDASNIEASIKEEDGSYVINGHKWWTSGILHPHCKLCVFMGKTDPQAPRHQQQSMLLVPMDSPGITVIRPLSVFGLEDPPGGHGEVRFKDVRVPKENILLGPGRGFEIAQGRLGPGRIHHCMRLIGYSERALALMKTRVISRTAFGKPLVEQGTILADIARSRVEIEQARLLVLKAAHLMDVAGNKAAALDIAMIKMVAPSMAYQVIDRAIQAFGAAGLSSDYPLAQFFGWARALRFADGPDEVHQLTVAKMELKNQSRMQEPAVPRV</sequence>
<dbReference type="SUPFAM" id="SSF56645">
    <property type="entry name" value="Acyl-CoA dehydrogenase NM domain-like"/>
    <property type="match status" value="1"/>
</dbReference>
<dbReference type="Pfam" id="PF01636">
    <property type="entry name" value="APH"/>
    <property type="match status" value="1"/>
</dbReference>
<dbReference type="InterPro" id="IPR006091">
    <property type="entry name" value="Acyl-CoA_Oxase/DH_mid-dom"/>
</dbReference>
<feature type="domain" description="Acyl-CoA dehydrogenase/oxidase C-terminal" evidence="7">
    <location>
        <begin position="841"/>
        <end position="989"/>
    </location>
</feature>
<dbReference type="CDD" id="cd05154">
    <property type="entry name" value="ACAD10_11_N-like"/>
    <property type="match status" value="1"/>
</dbReference>
<dbReference type="Pfam" id="PF00702">
    <property type="entry name" value="Hydrolase"/>
    <property type="match status" value="1"/>
</dbReference>
<dbReference type="InterPro" id="IPR023198">
    <property type="entry name" value="PGP-like_dom2"/>
</dbReference>
<keyword evidence="5" id="KW-0007">Acetylation</keyword>
<dbReference type="PRINTS" id="PR00413">
    <property type="entry name" value="HADHALOGNASE"/>
</dbReference>
<dbReference type="Pfam" id="PF02770">
    <property type="entry name" value="Acyl-CoA_dh_M"/>
    <property type="match status" value="1"/>
</dbReference>
<dbReference type="InterPro" id="IPR009075">
    <property type="entry name" value="AcylCo_DH/oxidase_C"/>
</dbReference>
<feature type="domain" description="Aminoglycoside phosphotransferase" evidence="8">
    <location>
        <begin position="225"/>
        <end position="442"/>
    </location>
</feature>
<reference evidence="11" key="1">
    <citation type="submission" date="2025-08" db="UniProtKB">
        <authorList>
            <consortium name="Ensembl"/>
        </authorList>
    </citation>
    <scope>IDENTIFICATION</scope>
</reference>
<dbReference type="InterPro" id="IPR036250">
    <property type="entry name" value="AcylCo_DH-like_C"/>
</dbReference>